<organism evidence="1 2">
    <name type="scientific">Rhinolophus ferrumequinum</name>
    <name type="common">Greater horseshoe bat</name>
    <dbReference type="NCBI Taxonomy" id="59479"/>
    <lineage>
        <taxon>Eukaryota</taxon>
        <taxon>Metazoa</taxon>
        <taxon>Chordata</taxon>
        <taxon>Craniata</taxon>
        <taxon>Vertebrata</taxon>
        <taxon>Euteleostomi</taxon>
        <taxon>Mammalia</taxon>
        <taxon>Eutheria</taxon>
        <taxon>Laurasiatheria</taxon>
        <taxon>Chiroptera</taxon>
        <taxon>Yinpterochiroptera</taxon>
        <taxon>Rhinolophoidea</taxon>
        <taxon>Rhinolophidae</taxon>
        <taxon>Rhinolophinae</taxon>
        <taxon>Rhinolophus</taxon>
    </lineage>
</organism>
<dbReference type="Proteomes" id="UP000585614">
    <property type="component" value="Unassembled WGS sequence"/>
</dbReference>
<dbReference type="AlphaFoldDB" id="A0A7J7VRU0"/>
<gene>
    <name evidence="1" type="ORF">mRhiFer1_011819</name>
</gene>
<dbReference type="EMBL" id="JACAGC010000012">
    <property type="protein sequence ID" value="KAF6327748.1"/>
    <property type="molecule type" value="Genomic_DNA"/>
</dbReference>
<proteinExistence type="predicted"/>
<reference evidence="1 2" key="1">
    <citation type="journal article" date="2020" name="Nature">
        <title>Six reference-quality genomes reveal evolution of bat adaptations.</title>
        <authorList>
            <person name="Jebb D."/>
            <person name="Huang Z."/>
            <person name="Pippel M."/>
            <person name="Hughes G.M."/>
            <person name="Lavrichenko K."/>
            <person name="Devanna P."/>
            <person name="Winkler S."/>
            <person name="Jermiin L.S."/>
            <person name="Skirmuntt E.C."/>
            <person name="Katzourakis A."/>
            <person name="Burkitt-Gray L."/>
            <person name="Ray D.A."/>
            <person name="Sullivan K.A.M."/>
            <person name="Roscito J.G."/>
            <person name="Kirilenko B.M."/>
            <person name="Davalos L.M."/>
            <person name="Corthals A.P."/>
            <person name="Power M.L."/>
            <person name="Jones G."/>
            <person name="Ransome R.D."/>
            <person name="Dechmann D.K.N."/>
            <person name="Locatelli A.G."/>
            <person name="Puechmaille S.J."/>
            <person name="Fedrigo O."/>
            <person name="Jarvis E.D."/>
            <person name="Hiller M."/>
            <person name="Vernes S.C."/>
            <person name="Myers E.W."/>
            <person name="Teeling E.C."/>
        </authorList>
    </citation>
    <scope>NUCLEOTIDE SEQUENCE [LARGE SCALE GENOMIC DNA]</scope>
    <source>
        <strain evidence="1">MRhiFer1</strain>
        <tissue evidence="1">Lung</tissue>
    </source>
</reference>
<accession>A0A7J7VRU0</accession>
<comment type="caution">
    <text evidence="1">The sequence shown here is derived from an EMBL/GenBank/DDBJ whole genome shotgun (WGS) entry which is preliminary data.</text>
</comment>
<name>A0A7J7VRU0_RHIFE</name>
<sequence>MKETVDHALAHQLFPADALSEQRSFHVPVSKVKQMLHLCVTSGVTRNGYVDGINVMRYAVW</sequence>
<protein>
    <submittedName>
        <fullName evidence="1">Nuclear transcription factor, X-box binding 1</fullName>
    </submittedName>
</protein>
<evidence type="ECO:0000313" key="1">
    <source>
        <dbReference type="EMBL" id="KAF6327748.1"/>
    </source>
</evidence>
<evidence type="ECO:0000313" key="2">
    <source>
        <dbReference type="Proteomes" id="UP000585614"/>
    </source>
</evidence>